<name>A0AAD6IY13_DREDA</name>
<feature type="domain" description="GSKIP" evidence="1">
    <location>
        <begin position="13"/>
        <end position="108"/>
    </location>
</feature>
<dbReference type="InterPro" id="IPR023231">
    <property type="entry name" value="GSKIP_dom_sf"/>
</dbReference>
<reference evidence="2" key="1">
    <citation type="submission" date="2023-01" db="EMBL/GenBank/DDBJ databases">
        <title>The chitinases involved in constricting ring structure development in the nematode-trapping fungus Drechslerella dactyloides.</title>
        <authorList>
            <person name="Wang R."/>
            <person name="Zhang L."/>
            <person name="Tang P."/>
            <person name="Li S."/>
            <person name="Liang L."/>
        </authorList>
    </citation>
    <scope>NUCLEOTIDE SEQUENCE</scope>
    <source>
        <strain evidence="2">YMF1.00031</strain>
    </source>
</reference>
<gene>
    <name evidence="2" type="ORF">Dda_4812</name>
</gene>
<accession>A0AAD6IY13</accession>
<dbReference type="Gene3D" id="3.30.2280.10">
    <property type="entry name" value="Hypothetical protein (hspc210)"/>
    <property type="match status" value="1"/>
</dbReference>
<evidence type="ECO:0000313" key="2">
    <source>
        <dbReference type="EMBL" id="KAJ6260586.1"/>
    </source>
</evidence>
<protein>
    <recommendedName>
        <fullName evidence="1">GSKIP domain-containing protein</fullName>
    </recommendedName>
</protein>
<dbReference type="Proteomes" id="UP001221413">
    <property type="component" value="Unassembled WGS sequence"/>
</dbReference>
<evidence type="ECO:0000313" key="3">
    <source>
        <dbReference type="Proteomes" id="UP001221413"/>
    </source>
</evidence>
<dbReference type="InterPro" id="IPR007967">
    <property type="entry name" value="GSKIP_dom"/>
</dbReference>
<sequence length="116" mass="13184">MPVNAPPVPAFAEDINQLIKEYETFVHAITLDETNKGHILIETKERATLTVVILPSGWRVIRVQPDDAPLHVKLLEGETYEQPEGFLMAASDEFKRLWHASLIEKLGTLDRFAFDE</sequence>
<dbReference type="EMBL" id="JAQGDS010000005">
    <property type="protein sequence ID" value="KAJ6260586.1"/>
    <property type="molecule type" value="Genomic_DNA"/>
</dbReference>
<proteinExistence type="predicted"/>
<keyword evidence="3" id="KW-1185">Reference proteome</keyword>
<comment type="caution">
    <text evidence="2">The sequence shown here is derived from an EMBL/GenBank/DDBJ whole genome shotgun (WGS) entry which is preliminary data.</text>
</comment>
<evidence type="ECO:0000259" key="1">
    <source>
        <dbReference type="Pfam" id="PF05303"/>
    </source>
</evidence>
<dbReference type="AlphaFoldDB" id="A0AAD6IY13"/>
<dbReference type="Pfam" id="PF05303">
    <property type="entry name" value="GSKIP_dom"/>
    <property type="match status" value="1"/>
</dbReference>
<organism evidence="2 3">
    <name type="scientific">Drechslerella dactyloides</name>
    <name type="common">Nematode-trapping fungus</name>
    <name type="synonym">Arthrobotrys dactyloides</name>
    <dbReference type="NCBI Taxonomy" id="74499"/>
    <lineage>
        <taxon>Eukaryota</taxon>
        <taxon>Fungi</taxon>
        <taxon>Dikarya</taxon>
        <taxon>Ascomycota</taxon>
        <taxon>Pezizomycotina</taxon>
        <taxon>Orbiliomycetes</taxon>
        <taxon>Orbiliales</taxon>
        <taxon>Orbiliaceae</taxon>
        <taxon>Drechslerella</taxon>
    </lineage>
</organism>
<dbReference type="SUPFAM" id="SSF103107">
    <property type="entry name" value="Hypothetical protein c14orf129, hspc210"/>
    <property type="match status" value="1"/>
</dbReference>